<proteinExistence type="predicted"/>
<evidence type="ECO:0000256" key="6">
    <source>
        <dbReference type="SAM" id="MobiDB-lite"/>
    </source>
</evidence>
<organism evidence="8 9">
    <name type="scientific">Hibiscus syriacus</name>
    <name type="common">Rose of Sharon</name>
    <dbReference type="NCBI Taxonomy" id="106335"/>
    <lineage>
        <taxon>Eukaryota</taxon>
        <taxon>Viridiplantae</taxon>
        <taxon>Streptophyta</taxon>
        <taxon>Embryophyta</taxon>
        <taxon>Tracheophyta</taxon>
        <taxon>Spermatophyta</taxon>
        <taxon>Magnoliopsida</taxon>
        <taxon>eudicotyledons</taxon>
        <taxon>Gunneridae</taxon>
        <taxon>Pentapetalae</taxon>
        <taxon>rosids</taxon>
        <taxon>malvids</taxon>
        <taxon>Malvales</taxon>
        <taxon>Malvaceae</taxon>
        <taxon>Malvoideae</taxon>
        <taxon>Hibiscus</taxon>
    </lineage>
</organism>
<evidence type="ECO:0000313" key="9">
    <source>
        <dbReference type="Proteomes" id="UP000436088"/>
    </source>
</evidence>
<evidence type="ECO:0000313" key="8">
    <source>
        <dbReference type="EMBL" id="KAE8674984.1"/>
    </source>
</evidence>
<evidence type="ECO:0000256" key="3">
    <source>
        <dbReference type="ARBA" id="ARBA00023125"/>
    </source>
</evidence>
<sequence length="660" mass="72891">MASWLNSRALCGAPLEKCKSIESNPTKPGSNRALASLVMPGRNPTIIASSPSSLPVTGNPNKTPNSQRQHNAAKISLLALIAIIYSSSPYPAQPGFERGRMMFFERVRRFDLEDLLRASTKMLGKGGFNTAYRTVLEDCNVLALKRLKDANVGGQIEFEQQMEVLGRLRHPYFWVGGSNHHHRADIFLEFMEMVDGHFLVSIGRYTAWIDTAGRRKERMMEGRGKNKDLLPRQNVDGIFAPSTPASVQAATAEEDEGADAGAVIAAFNEGPRLEDFLGAGTTATKQKHRLSTGTVPDNEIYDSELKTIASSFLRGFNKQQQAVPKAEPAPRKAADSFGQRTSIYRGVTRHRWTGRYEAHLWDNSCRREGQSRKGRQGGYDKEDKAARAYDLAALKYWGPTTTTNFPISNYEKEIEEMKNMSRQEFVASLRRKSSGFSRGASIYRGVTRHHQHGDGRQESEELQATKISIWEHLRPNAVTNFNMSRYDVKSIATSNLPVGGFNGGGKSKHWSDSASDYKSTAVLEDDNRAAFSVTFASQPSAAAGSNLSIFPVPMKQDPSDYWSNIFGYNNGTTKNPRVALAPATMLQIPTTFGMDFGVNSDGYNVSTSTPSIPLATPIVLNNHEGSSGYHHSWNIAQTLHSYQTAKPSLSVLQTPIFGME</sequence>
<dbReference type="Gene3D" id="3.30.730.10">
    <property type="entry name" value="AP2/ERF domain"/>
    <property type="match status" value="1"/>
</dbReference>
<keyword evidence="3" id="KW-0238">DNA-binding</keyword>
<dbReference type="AlphaFoldDB" id="A0A6A2YI96"/>
<accession>A0A6A2YI96</accession>
<reference evidence="8" key="1">
    <citation type="submission" date="2019-09" db="EMBL/GenBank/DDBJ databases">
        <title>Draft genome information of white flower Hibiscus syriacus.</title>
        <authorList>
            <person name="Kim Y.-M."/>
        </authorList>
    </citation>
    <scope>NUCLEOTIDE SEQUENCE [LARGE SCALE GENOMIC DNA]</scope>
    <source>
        <tissue evidence="8">Leaf</tissue>
    </source>
</reference>
<dbReference type="InterPro" id="IPR036955">
    <property type="entry name" value="AP2/ERF_dom_sf"/>
</dbReference>
<evidence type="ECO:0000256" key="4">
    <source>
        <dbReference type="ARBA" id="ARBA00023163"/>
    </source>
</evidence>
<dbReference type="SMART" id="SM00380">
    <property type="entry name" value="AP2"/>
    <property type="match status" value="1"/>
</dbReference>
<keyword evidence="4" id="KW-0804">Transcription</keyword>
<evidence type="ECO:0000256" key="5">
    <source>
        <dbReference type="ARBA" id="ARBA00023242"/>
    </source>
</evidence>
<dbReference type="InterPro" id="IPR001471">
    <property type="entry name" value="AP2/ERF_dom"/>
</dbReference>
<feature type="region of interest" description="Disordered" evidence="6">
    <location>
        <begin position="48"/>
        <end position="67"/>
    </location>
</feature>
<dbReference type="GO" id="GO:0003677">
    <property type="term" value="F:DNA binding"/>
    <property type="evidence" value="ECO:0007669"/>
    <property type="project" value="UniProtKB-KW"/>
</dbReference>
<protein>
    <submittedName>
        <fullName evidence="8">AP2-like ethylene-responsive transcription factor PLT1</fullName>
    </submittedName>
</protein>
<dbReference type="SUPFAM" id="SSF54171">
    <property type="entry name" value="DNA-binding domain"/>
    <property type="match status" value="1"/>
</dbReference>
<dbReference type="InterPro" id="IPR016177">
    <property type="entry name" value="DNA-bd_dom_sf"/>
</dbReference>
<comment type="caution">
    <text evidence="8">The sequence shown here is derived from an EMBL/GenBank/DDBJ whole genome shotgun (WGS) entry which is preliminary data.</text>
</comment>
<comment type="subcellular location">
    <subcellularLocation>
        <location evidence="1">Nucleus</location>
    </subcellularLocation>
</comment>
<gene>
    <name evidence="8" type="ORF">F3Y22_tig00111708pilonHSYRG00438</name>
</gene>
<evidence type="ECO:0000256" key="2">
    <source>
        <dbReference type="ARBA" id="ARBA00023015"/>
    </source>
</evidence>
<evidence type="ECO:0000256" key="1">
    <source>
        <dbReference type="ARBA" id="ARBA00004123"/>
    </source>
</evidence>
<dbReference type="GO" id="GO:0003700">
    <property type="term" value="F:DNA-binding transcription factor activity"/>
    <property type="evidence" value="ECO:0007669"/>
    <property type="project" value="InterPro"/>
</dbReference>
<dbReference type="PROSITE" id="PS51032">
    <property type="entry name" value="AP2_ERF"/>
    <property type="match status" value="1"/>
</dbReference>
<keyword evidence="9" id="KW-1185">Reference proteome</keyword>
<dbReference type="SUPFAM" id="SSF56112">
    <property type="entry name" value="Protein kinase-like (PK-like)"/>
    <property type="match status" value="1"/>
</dbReference>
<dbReference type="EMBL" id="VEPZ02001408">
    <property type="protein sequence ID" value="KAE8674984.1"/>
    <property type="molecule type" value="Genomic_DNA"/>
</dbReference>
<keyword evidence="5" id="KW-0539">Nucleus</keyword>
<dbReference type="FunFam" id="3.30.730.10:FF:000003">
    <property type="entry name" value="AP2-like ethylene-responsive transcription factor ANT"/>
    <property type="match status" value="1"/>
</dbReference>
<dbReference type="PANTHER" id="PTHR32467:SF99">
    <property type="entry name" value="AP2-LIKE ETHYLENE-RESPONSIVE TRANSCRIPTION FACTOR AIL5"/>
    <property type="match status" value="1"/>
</dbReference>
<dbReference type="InterPro" id="IPR011009">
    <property type="entry name" value="Kinase-like_dom_sf"/>
</dbReference>
<dbReference type="PANTHER" id="PTHR32467">
    <property type="entry name" value="AP2-LIKE ETHYLENE-RESPONSIVE TRANSCRIPTION FACTOR"/>
    <property type="match status" value="1"/>
</dbReference>
<dbReference type="Gene3D" id="3.30.200.20">
    <property type="entry name" value="Phosphorylase Kinase, domain 1"/>
    <property type="match status" value="1"/>
</dbReference>
<dbReference type="GO" id="GO:0005634">
    <property type="term" value="C:nucleus"/>
    <property type="evidence" value="ECO:0007669"/>
    <property type="project" value="UniProtKB-SubCell"/>
</dbReference>
<keyword evidence="2" id="KW-0805">Transcription regulation</keyword>
<dbReference type="CDD" id="cd00018">
    <property type="entry name" value="AP2"/>
    <property type="match status" value="1"/>
</dbReference>
<dbReference type="Proteomes" id="UP000436088">
    <property type="component" value="Unassembled WGS sequence"/>
</dbReference>
<feature type="domain" description="AP2/ERF" evidence="7">
    <location>
        <begin position="343"/>
        <end position="406"/>
    </location>
</feature>
<evidence type="ECO:0000259" key="7">
    <source>
        <dbReference type="PROSITE" id="PS51032"/>
    </source>
</evidence>
<name>A0A6A2YI96_HIBSY</name>